<feature type="chain" id="PRO_5044823659" description="5'-nucleotidase" evidence="1">
    <location>
        <begin position="31"/>
        <end position="106"/>
    </location>
</feature>
<keyword evidence="3" id="KW-1185">Reference proteome</keyword>
<dbReference type="Proteomes" id="UP000192251">
    <property type="component" value="Chromosome"/>
</dbReference>
<evidence type="ECO:0008006" key="4">
    <source>
        <dbReference type="Google" id="ProtNLM"/>
    </source>
</evidence>
<feature type="signal peptide" evidence="1">
    <location>
        <begin position="1"/>
        <end position="30"/>
    </location>
</feature>
<sequence>MRTKPTMYKRMLRSALAAAFVVALGLGLQAADGIGGSGGAVAKSDIGWTADIGWKAPGKQGGVTSTVASGDIGWFGQTRVPGDIGWSAQAGVPGDLGWSAPADSVA</sequence>
<proteinExistence type="predicted"/>
<evidence type="ECO:0000256" key="1">
    <source>
        <dbReference type="SAM" id="SignalP"/>
    </source>
</evidence>
<gene>
    <name evidence="2" type="ORF">B7C62_15610</name>
</gene>
<accession>A0ABC8BUV8</accession>
<keyword evidence="1" id="KW-0732">Signal</keyword>
<dbReference type="AlphaFoldDB" id="A0ABC8BUV8"/>
<dbReference type="EMBL" id="CP020563">
    <property type="protein sequence ID" value="ARF73533.1"/>
    <property type="molecule type" value="Genomic_DNA"/>
</dbReference>
<evidence type="ECO:0000313" key="2">
    <source>
        <dbReference type="EMBL" id="ARF73533.1"/>
    </source>
</evidence>
<reference evidence="2 3" key="1">
    <citation type="submission" date="2017-04" db="EMBL/GenBank/DDBJ databases">
        <title>The complete genome sequence of Streptomyces albolongus YIM 101047, the producer of novel bafilomycins and novel odoriferous sesquiterpenoids.</title>
        <authorList>
            <person name="Yin M."/>
            <person name="Jiang Y."/>
        </authorList>
    </citation>
    <scope>NUCLEOTIDE SEQUENCE [LARGE SCALE GENOMIC DNA]</scope>
    <source>
        <strain evidence="2 3">YIM 101047</strain>
    </source>
</reference>
<organism evidence="2 3">
    <name type="scientific">Kitasatospora albolonga</name>
    <dbReference type="NCBI Taxonomy" id="68173"/>
    <lineage>
        <taxon>Bacteria</taxon>
        <taxon>Bacillati</taxon>
        <taxon>Actinomycetota</taxon>
        <taxon>Actinomycetes</taxon>
        <taxon>Kitasatosporales</taxon>
        <taxon>Streptomycetaceae</taxon>
        <taxon>Kitasatospora</taxon>
    </lineage>
</organism>
<name>A0ABC8BUV8_9ACTN</name>
<evidence type="ECO:0000313" key="3">
    <source>
        <dbReference type="Proteomes" id="UP000192251"/>
    </source>
</evidence>
<protein>
    <recommendedName>
        <fullName evidence="4">5'-nucleotidase</fullName>
    </recommendedName>
</protein>
<dbReference type="KEGG" id="kab:B7C62_15610"/>